<evidence type="ECO:0000256" key="7">
    <source>
        <dbReference type="ARBA" id="ARBA00023242"/>
    </source>
</evidence>
<keyword evidence="7" id="KW-0539">Nucleus</keyword>
<keyword evidence="12" id="KW-1185">Reference proteome</keyword>
<keyword evidence="4" id="KW-0963">Cytoplasm</keyword>
<feature type="region of interest" description="Disordered" evidence="9">
    <location>
        <begin position="19"/>
        <end position="46"/>
    </location>
</feature>
<evidence type="ECO:0000256" key="8">
    <source>
        <dbReference type="SAM" id="Coils"/>
    </source>
</evidence>
<dbReference type="PANTHER" id="PTHR22796">
    <property type="entry name" value="URG4-RELATED"/>
    <property type="match status" value="1"/>
</dbReference>
<dbReference type="PROSITE" id="PS51717">
    <property type="entry name" value="G_VLIG"/>
    <property type="match status" value="1"/>
</dbReference>
<evidence type="ECO:0000313" key="11">
    <source>
        <dbReference type="EMBL" id="KAG8522881.1"/>
    </source>
</evidence>
<dbReference type="InterPro" id="IPR030383">
    <property type="entry name" value="G_VLIG_dom"/>
</dbReference>
<feature type="region of interest" description="Disordered" evidence="9">
    <location>
        <begin position="2508"/>
        <end position="2537"/>
    </location>
</feature>
<dbReference type="Pfam" id="PF25496">
    <property type="entry name" value="URGCP"/>
    <property type="match status" value="1"/>
</dbReference>
<dbReference type="PANTHER" id="PTHR22796:SF6">
    <property type="entry name" value="INTERFERON-INDUCED VERY LARGE GTPASE 1-RELATED"/>
    <property type="match status" value="1"/>
</dbReference>
<comment type="similarity">
    <text evidence="3">Belongs to the TRAFAC class dynamin-like GTPase superfamily. Very large inducible GTPase (VLIG) family.</text>
</comment>
<dbReference type="GO" id="GO:0005634">
    <property type="term" value="C:nucleus"/>
    <property type="evidence" value="ECO:0007669"/>
    <property type="project" value="UniProtKB-SubCell"/>
</dbReference>
<dbReference type="InterPro" id="IPR027417">
    <property type="entry name" value="P-loop_NTPase"/>
</dbReference>
<evidence type="ECO:0000256" key="4">
    <source>
        <dbReference type="ARBA" id="ARBA00022490"/>
    </source>
</evidence>
<dbReference type="Pfam" id="PF25974">
    <property type="entry name" value="URGCP_9th"/>
    <property type="match status" value="1"/>
</dbReference>
<feature type="region of interest" description="Disordered" evidence="9">
    <location>
        <begin position="379"/>
        <end position="400"/>
    </location>
</feature>
<keyword evidence="6" id="KW-0342">GTP-binding</keyword>
<dbReference type="InterPro" id="IPR057365">
    <property type="entry name" value="URGCP"/>
</dbReference>
<dbReference type="EMBL" id="JAGFMF010011429">
    <property type="protein sequence ID" value="KAG8522881.1"/>
    <property type="molecule type" value="Genomic_DNA"/>
</dbReference>
<name>A0A8J6AK63_GALPY</name>
<evidence type="ECO:0000259" key="10">
    <source>
        <dbReference type="PROSITE" id="PS51717"/>
    </source>
</evidence>
<feature type="compositionally biased region" description="Basic and acidic residues" evidence="9">
    <location>
        <begin position="2527"/>
        <end position="2537"/>
    </location>
</feature>
<dbReference type="InterPro" id="IPR058641">
    <property type="entry name" value="GVIN1_dom"/>
</dbReference>
<evidence type="ECO:0000256" key="5">
    <source>
        <dbReference type="ARBA" id="ARBA00022741"/>
    </source>
</evidence>
<comment type="subcellular location">
    <subcellularLocation>
        <location evidence="2">Cytoplasm</location>
    </subcellularLocation>
    <subcellularLocation>
        <location evidence="1">Nucleus</location>
    </subcellularLocation>
</comment>
<evidence type="ECO:0000256" key="9">
    <source>
        <dbReference type="SAM" id="MobiDB-lite"/>
    </source>
</evidence>
<sequence length="2537" mass="288706">MDQQKDLRLCILACDLEPKTADSPESLDGQTLDSPAPKAGKAAPEPFPAELLHPKDTCQVVSSGSRPHVGSQCHLLAAQHQVVLGHPPGQASPVVFLAAPEHPGYSGTGQLAFSFLLARRRASGGVLAGDNWTWPCAPRSLSRHGYAFSYGISFLEALAKMAMATAHTTSHGSQLPGERRQDLQDMLREVGLDFEYWLPQLQQHLGITCAQALQHLEGEDLEKLQSQAQHPWEKRALEKLLDLAHQKSLSESKEAQTQLTKKLLQVEQALQELRGLLSAGRQRQEEAVRSKEAGLRQAMDIPKEYWPPPQTSLKEVMENMQRQLHLTEGTLSHRQNLPDRELVRWASGGLALQGIYKTSSARGLIVKREELLSVPKEFSLSGPEQGTRMETREFTSSEDESTFTQSVENLGFSVTAATKCREWGFSLEACIDHGKHLESKETQQSHSQQSYFCLTKFSYIPLASCHFPVDQLQFSKAALQELQCIENLLVQATDPERVLLLSGRAEAFFQRFGSHANQGPLHLGGIYWWKATAEGFQSEQLADVKQQAAEALESYIRGSYGSIRMKIASGGDVSATHSSTASQKSKFQDLQTKVQLSTAQTGGPPEANSLIQWKAGLEESNQTWCVIDRGLQLVPIWDIILSSHKSDFKDPLQVANCLKDCYATLNGLPAQMQDGEVLLRAGTEARAFLEDVTSWEVTDPEEQLKKLIDFMQMLNEATKSYDTWINICLMDRGLQNFLVNTVNLCKRSSTYNTKMIKSQLHILLDPHIHKVANFPQARSIMQWILELESVQEHVNISQLCEFIKTIKESQNELMELKAKSQSPGTVKEVQRRATDKVNLSLGCFLNYLQETEQPDIQILLLCIAMGAGYHVEKKTFQSLLGCDELDYILTEMQTAHNIYQELKTICNDRAQVFLVVTGLSATARDTDVSAEEKAQRLALIRQHMGKSLSEEVVQVLTNAEGDHDREVREKYLRLFMTQDYKDTMNSLQMNQVRNQLQSIFHKKKQPIETHNDKNNEWEVTENKTFLELLQHLGLKHYYPKRMSRTTLHLIYKDSVHNTQPSSEQKLPFYFLQKLLMLDYGLRYLVFKDDGNTKNKVHPSDSNQENTKFDTFEDFLKDSQIRKTWQESGTSANEKNNYRNQQMCRVSTPIVSFIRVGNGFSASKSQIMNCLVSKRKHDVFFHRHCKGSSKDCLLMGGVVEICWFCPGGEEEDRFHHCLTFTNLHGDAKEHQQQLTFLLEVSSLLVVLMSTTDDNKENGQIFQNLWNTSKPLIFLLDDKENPVNNNSGQRIKIGIRNKNEAELTEELTSTIQCLLEQSDATLSLQACAQIARKQGFLVDEDQRDCKEAKEKAETLMALLGEMQISQVKEKLLPLQGQLWHLWCKKDKELYHLREKGNRSIEQHKSEVEMEKQRIRQQQLTRAFPLNDLLRSVLKGLHTYSGTDTKLYFLQWMKAISKEISDCTLGFEQLLREVGQIYEALEDASSTKDPLSLALPKIAAQLMIAGVPIELMDGDISYVPVRWVAAVFDKVSEMLGNKRLFVLSVLGLQSSGKSTLLNALFGLQFTVSAGRCTRGAYMQLLKVEETFTQELGCDFVLVVDTEGLRAPELNNKSQNRDNELATFVIGLGNLTLINIFGENPSEMQDILQIVVQAFLRMKQVKISPSCLFVHQNVGEVTAADQTMEGRRRLEQRLDEMTATAAEQEQCSDVTRFSDVIKFDVNTHVYYFAHLWDGNPPMAAPNPRYSHNVQDLKSRILLTAKQESRGSIMRISDVKLRVQDLWRALIQNRKTKIQIREDLHVLVLEKYEAIKQELEKYFNEDPDSDILVQWKAMFENKLLSLKDRLILESQAKINEHMSFKKIQETLNCKMSGYEKELLERSRELALTLKGQKLNEYELHAEFNHLWETWVSDVSPNLPPVTEPAINVDSETILCDHFKQERNLLSRLKENSSKEFQMNLEKHVKMIKKYGLIPRHLQSHDIESIHKTTKHINSRFNEIIEDIRRQHHDYTDSYFHEILNIVEEEVKSASTQERYIFTNEYIFDLSCSLFQKASENFKEIHEEFKRANDLVKYLESKKDDFFMSFKISCQGATSIKTFVDFLWNKLTTAISTTIKRKLAPNIAGHMRATCPAFNGNRANLEKHILISLAEEENFNKYVEYIGHSKSFFRKYIESHVQRYCAEKGTEKMKTFLKISLDDIKNAILSAIHECTAHSKGKCTSVSEWLDLFCGQLEYKLIMPRKCLVSIEHQEIKDIDFLKEAMIEALDSAMETIEKKCLSTCVEEMAPKITKMLSDHLCGCWKQCPFCGAICTNTIPGHDGDHSVPFHRSKSIGGWSLFKTDNFSIDFCTTSVSSDSSFMLDDGRKFQYKKYRKAGGEFATWCITPDSSTQPYWKWFVCRFRLELEEKYKKKFVHKGRQNCENCENCEHQQTELRGLTAAAREAAAERLLDLSTSFTPAASLALPAVSWSSATSCAAIAPSSYMFMACHLSVPPAVFLGFHTRLHRTILPTNANCSGRKGRHRSKVVDGSGETGVKEGESWSPR</sequence>
<proteinExistence type="inferred from homology"/>
<dbReference type="Gene3D" id="3.40.50.300">
    <property type="entry name" value="P-loop containing nucleotide triphosphate hydrolases"/>
    <property type="match status" value="1"/>
</dbReference>
<dbReference type="GO" id="GO:0005737">
    <property type="term" value="C:cytoplasm"/>
    <property type="evidence" value="ECO:0007669"/>
    <property type="project" value="UniProtKB-SubCell"/>
</dbReference>
<dbReference type="Proteomes" id="UP000700334">
    <property type="component" value="Unassembled WGS sequence"/>
</dbReference>
<protein>
    <submittedName>
        <fullName evidence="11">Interferon-induced very large GTPase 1</fullName>
    </submittedName>
</protein>
<feature type="compositionally biased region" description="Low complexity" evidence="9">
    <location>
        <begin position="35"/>
        <end position="46"/>
    </location>
</feature>
<dbReference type="SUPFAM" id="SSF52540">
    <property type="entry name" value="P-loop containing nucleoside triphosphate hydrolases"/>
    <property type="match status" value="1"/>
</dbReference>
<feature type="domain" description="VLIG-type G" evidence="10">
    <location>
        <begin position="1534"/>
        <end position="1775"/>
    </location>
</feature>
<dbReference type="Pfam" id="PF25683">
    <property type="entry name" value="URGCP_GTPase"/>
    <property type="match status" value="1"/>
</dbReference>
<reference evidence="11" key="1">
    <citation type="journal article" date="2021" name="Evol. Appl.">
        <title>The genome of the Pyrenean desman and the effects of bottlenecks and inbreeding on the genomic landscape of an endangered species.</title>
        <authorList>
            <person name="Escoda L."/>
            <person name="Castresana J."/>
        </authorList>
    </citation>
    <scope>NUCLEOTIDE SEQUENCE</scope>
    <source>
        <strain evidence="11">IBE-C5619</strain>
    </source>
</reference>
<dbReference type="OrthoDB" id="1597724at2759"/>
<feature type="coiled-coil region" evidence="8">
    <location>
        <begin position="1676"/>
        <end position="1703"/>
    </location>
</feature>
<evidence type="ECO:0000256" key="6">
    <source>
        <dbReference type="ARBA" id="ARBA00023134"/>
    </source>
</evidence>
<dbReference type="GO" id="GO:0005525">
    <property type="term" value="F:GTP binding"/>
    <property type="evidence" value="ECO:0007669"/>
    <property type="project" value="UniProtKB-KW"/>
</dbReference>
<comment type="caution">
    <text evidence="11">The sequence shown here is derived from an EMBL/GenBank/DDBJ whole genome shotgun (WGS) entry which is preliminary data.</text>
</comment>
<gene>
    <name evidence="11" type="ORF">J0S82_010096</name>
</gene>
<evidence type="ECO:0000256" key="2">
    <source>
        <dbReference type="ARBA" id="ARBA00004496"/>
    </source>
</evidence>
<evidence type="ECO:0000256" key="1">
    <source>
        <dbReference type="ARBA" id="ARBA00004123"/>
    </source>
</evidence>
<organism evidence="11 12">
    <name type="scientific">Galemys pyrenaicus</name>
    <name type="common">Iberian desman</name>
    <name type="synonym">Pyrenean desman</name>
    <dbReference type="NCBI Taxonomy" id="202257"/>
    <lineage>
        <taxon>Eukaryota</taxon>
        <taxon>Metazoa</taxon>
        <taxon>Chordata</taxon>
        <taxon>Craniata</taxon>
        <taxon>Vertebrata</taxon>
        <taxon>Euteleostomi</taxon>
        <taxon>Mammalia</taxon>
        <taxon>Eutheria</taxon>
        <taxon>Laurasiatheria</taxon>
        <taxon>Eulipotyphla</taxon>
        <taxon>Talpidae</taxon>
        <taxon>Galemys</taxon>
    </lineage>
</organism>
<keyword evidence="5" id="KW-0547">Nucleotide-binding</keyword>
<evidence type="ECO:0000313" key="12">
    <source>
        <dbReference type="Proteomes" id="UP000700334"/>
    </source>
</evidence>
<evidence type="ECO:0000256" key="3">
    <source>
        <dbReference type="ARBA" id="ARBA00006828"/>
    </source>
</evidence>
<keyword evidence="8" id="KW-0175">Coiled coil</keyword>
<accession>A0A8J6AK63</accession>